<reference evidence="2 3" key="1">
    <citation type="journal article" date="2018" name="Sci. Rep.">
        <title>Comparative analysis of the Pocillopora damicornis genome highlights role of immune system in coral evolution.</title>
        <authorList>
            <person name="Cunning R."/>
            <person name="Bay R.A."/>
            <person name="Gillette P."/>
            <person name="Baker A.C."/>
            <person name="Traylor-Knowles N."/>
        </authorList>
    </citation>
    <scope>NUCLEOTIDE SEQUENCE [LARGE SCALE GENOMIC DNA]</scope>
    <source>
        <strain evidence="2">RSMAS</strain>
        <tissue evidence="2">Whole animal</tissue>
    </source>
</reference>
<evidence type="ECO:0000313" key="3">
    <source>
        <dbReference type="Proteomes" id="UP000275408"/>
    </source>
</evidence>
<name>A0A3M6UVQ7_POCDA</name>
<dbReference type="AlphaFoldDB" id="A0A3M6UVQ7"/>
<gene>
    <name evidence="2" type="ORF">pdam_00020077</name>
</gene>
<feature type="region of interest" description="Disordered" evidence="1">
    <location>
        <begin position="32"/>
        <end position="77"/>
    </location>
</feature>
<dbReference type="Pfam" id="PF23670">
    <property type="entry name" value="PIGBOS1"/>
    <property type="match status" value="1"/>
</dbReference>
<dbReference type="EMBL" id="RCHS01000617">
    <property type="protein sequence ID" value="RMX57752.1"/>
    <property type="molecule type" value="Genomic_DNA"/>
</dbReference>
<comment type="caution">
    <text evidence="2">The sequence shown here is derived from an EMBL/GenBank/DDBJ whole genome shotgun (WGS) entry which is preliminary data.</text>
</comment>
<dbReference type="InterPro" id="IPR057394">
    <property type="entry name" value="PIGBOS1"/>
</dbReference>
<proteinExistence type="predicted"/>
<keyword evidence="3" id="KW-1185">Reference proteome</keyword>
<feature type="compositionally biased region" description="Basic and acidic residues" evidence="1">
    <location>
        <begin position="55"/>
        <end position="77"/>
    </location>
</feature>
<evidence type="ECO:0000256" key="1">
    <source>
        <dbReference type="SAM" id="MobiDB-lite"/>
    </source>
</evidence>
<evidence type="ECO:0000313" key="2">
    <source>
        <dbReference type="EMBL" id="RMX57752.1"/>
    </source>
</evidence>
<organism evidence="2 3">
    <name type="scientific">Pocillopora damicornis</name>
    <name type="common">Cauliflower coral</name>
    <name type="synonym">Millepora damicornis</name>
    <dbReference type="NCBI Taxonomy" id="46731"/>
    <lineage>
        <taxon>Eukaryota</taxon>
        <taxon>Metazoa</taxon>
        <taxon>Cnidaria</taxon>
        <taxon>Anthozoa</taxon>
        <taxon>Hexacorallia</taxon>
        <taxon>Scleractinia</taxon>
        <taxon>Astrocoeniina</taxon>
        <taxon>Pocilloporidae</taxon>
        <taxon>Pocillopora</taxon>
    </lineage>
</organism>
<accession>A0A3M6UVQ7</accession>
<protein>
    <submittedName>
        <fullName evidence="2">Uncharacterized protein</fullName>
    </submittedName>
</protein>
<dbReference type="Proteomes" id="UP000275408">
    <property type="component" value="Unassembled WGS sequence"/>
</dbReference>
<sequence length="77" mass="8536">MPLHQLFIVTLVGVTSGVYIYKPLLERYVSEHGTKKEDSATIQAAVEAKSTTSAQKKDRPSENSAKEKAREEKASEK</sequence>